<dbReference type="InterPro" id="IPR001309">
    <property type="entry name" value="Pept_C14_p20"/>
</dbReference>
<dbReference type="RefSeq" id="WP_163285589.1">
    <property type="nucleotide sequence ID" value="NZ_JAAGVY010000021.1"/>
</dbReference>
<evidence type="ECO:0000259" key="2">
    <source>
        <dbReference type="PROSITE" id="PS50208"/>
    </source>
</evidence>
<comment type="caution">
    <text evidence="3">The sequence shown here is derived from an EMBL/GenBank/DDBJ whole genome shotgun (WGS) entry which is preliminary data.</text>
</comment>
<gene>
    <name evidence="3" type="ORF">G3O08_11850</name>
</gene>
<dbReference type="InterPro" id="IPR011600">
    <property type="entry name" value="Pept_C14_caspase"/>
</dbReference>
<feature type="coiled-coil region" evidence="1">
    <location>
        <begin position="10"/>
        <end position="37"/>
    </location>
</feature>
<evidence type="ECO:0000313" key="3">
    <source>
        <dbReference type="EMBL" id="NEN24196.1"/>
    </source>
</evidence>
<feature type="domain" description="Caspase family p20" evidence="2">
    <location>
        <begin position="1"/>
        <end position="132"/>
    </location>
</feature>
<proteinExistence type="predicted"/>
<dbReference type="InterPro" id="IPR029030">
    <property type="entry name" value="Caspase-like_dom_sf"/>
</dbReference>
<dbReference type="InterPro" id="IPR052039">
    <property type="entry name" value="Caspase-related_regulators"/>
</dbReference>
<name>A0A7K3WRQ0_9FLAO</name>
<evidence type="ECO:0000256" key="1">
    <source>
        <dbReference type="SAM" id="Coils"/>
    </source>
</evidence>
<evidence type="ECO:0000313" key="4">
    <source>
        <dbReference type="Proteomes" id="UP000486602"/>
    </source>
</evidence>
<dbReference type="Gene3D" id="3.40.50.1460">
    <property type="match status" value="1"/>
</dbReference>
<dbReference type="AlphaFoldDB" id="A0A7K3WRQ0"/>
<dbReference type="PROSITE" id="PS50208">
    <property type="entry name" value="CASPASE_P20"/>
    <property type="match status" value="1"/>
</dbReference>
<keyword evidence="4" id="KW-1185">Reference proteome</keyword>
<dbReference type="EMBL" id="JAAGVY010000021">
    <property type="protein sequence ID" value="NEN24196.1"/>
    <property type="molecule type" value="Genomic_DNA"/>
</dbReference>
<reference evidence="3 4" key="1">
    <citation type="submission" date="2020-02" db="EMBL/GenBank/DDBJ databases">
        <title>Out from the shadows clarifying the taxonomy of the family Cryomorphaceae and related taxa by utilizing the GTDB taxonomic framework.</title>
        <authorList>
            <person name="Bowman J.P."/>
        </authorList>
    </citation>
    <scope>NUCLEOTIDE SEQUENCE [LARGE SCALE GENOMIC DNA]</scope>
    <source>
        <strain evidence="3 4">QSSC 1-22</strain>
    </source>
</reference>
<dbReference type="SUPFAM" id="SSF52129">
    <property type="entry name" value="Caspase-like"/>
    <property type="match status" value="1"/>
</dbReference>
<dbReference type="GO" id="GO:0004197">
    <property type="term" value="F:cysteine-type endopeptidase activity"/>
    <property type="evidence" value="ECO:0007669"/>
    <property type="project" value="InterPro"/>
</dbReference>
<keyword evidence="1" id="KW-0175">Coiled coil</keyword>
<sequence length="280" mass="31209">MNALALVIGNAEYSQEKDKLVNAVNDAEDIAQKLLNLGFTVITAINCTTESFDRQIRKFGEDLKKYDIGLFYFSGHGLQIKGRNYLTAINTSFADDISATHTSLPLDEVIDYMQAAKPNINILILDACRDNPLPSQYRGILPQGLAPIYAPKGTIIAFSTSPGEKAMDFGSGRNSIYTGSLLNHIDDSNISIEDFFKRVRTSVYSLSEGKQTSWEHTSLIGTFCFNSGQLVHSVDLPYKAEYISDEDFESDGSKILDIVKNLRERNWPVQNKAINNVKYN</sequence>
<dbReference type="GO" id="GO:0006508">
    <property type="term" value="P:proteolysis"/>
    <property type="evidence" value="ECO:0007669"/>
    <property type="project" value="InterPro"/>
</dbReference>
<dbReference type="Proteomes" id="UP000486602">
    <property type="component" value="Unassembled WGS sequence"/>
</dbReference>
<dbReference type="PANTHER" id="PTHR22576:SF37">
    <property type="entry name" value="MUCOSA-ASSOCIATED LYMPHOID TISSUE LYMPHOMA TRANSLOCATION PROTEIN 1"/>
    <property type="match status" value="1"/>
</dbReference>
<accession>A0A7K3WRQ0</accession>
<dbReference type="Pfam" id="PF00656">
    <property type="entry name" value="Peptidase_C14"/>
    <property type="match status" value="1"/>
</dbReference>
<organism evidence="3 4">
    <name type="scientific">Cryomorpha ignava</name>
    <dbReference type="NCBI Taxonomy" id="101383"/>
    <lineage>
        <taxon>Bacteria</taxon>
        <taxon>Pseudomonadati</taxon>
        <taxon>Bacteroidota</taxon>
        <taxon>Flavobacteriia</taxon>
        <taxon>Flavobacteriales</taxon>
        <taxon>Cryomorphaceae</taxon>
        <taxon>Cryomorpha</taxon>
    </lineage>
</organism>
<dbReference type="PANTHER" id="PTHR22576">
    <property type="entry name" value="MUCOSA ASSOCIATED LYMPHOID TISSUE LYMPHOMA TRANSLOCATION PROTEIN 1/PARACASPASE"/>
    <property type="match status" value="1"/>
</dbReference>
<protein>
    <submittedName>
        <fullName evidence="3">Caspase family protein</fullName>
    </submittedName>
</protein>